<dbReference type="GO" id="GO:0005506">
    <property type="term" value="F:iron ion binding"/>
    <property type="evidence" value="ECO:0007669"/>
    <property type="project" value="InterPro"/>
</dbReference>
<dbReference type="PRINTS" id="PR00463">
    <property type="entry name" value="EP450I"/>
</dbReference>
<evidence type="ECO:0000256" key="4">
    <source>
        <dbReference type="ARBA" id="ARBA00023002"/>
    </source>
</evidence>
<dbReference type="Proteomes" id="UP000217199">
    <property type="component" value="Unassembled WGS sequence"/>
</dbReference>
<reference evidence="9 10" key="1">
    <citation type="journal article" date="2017" name="Mol. Ecol.">
        <title>Comparative and population genomic landscape of Phellinus noxius: A hypervariable fungus causing root rot in trees.</title>
        <authorList>
            <person name="Chung C.L."/>
            <person name="Lee T.J."/>
            <person name="Akiba M."/>
            <person name="Lee H.H."/>
            <person name="Kuo T.H."/>
            <person name="Liu D."/>
            <person name="Ke H.M."/>
            <person name="Yokoi T."/>
            <person name="Roa M.B."/>
            <person name="Lu M.J."/>
            <person name="Chang Y.Y."/>
            <person name="Ann P.J."/>
            <person name="Tsai J.N."/>
            <person name="Chen C.Y."/>
            <person name="Tzean S.S."/>
            <person name="Ota Y."/>
            <person name="Hattori T."/>
            <person name="Sahashi N."/>
            <person name="Liou R.F."/>
            <person name="Kikuchi T."/>
            <person name="Tsai I.J."/>
        </authorList>
    </citation>
    <scope>NUCLEOTIDE SEQUENCE [LARGE SCALE GENOMIC DNA]</scope>
    <source>
        <strain evidence="9 10">FFPRI411160</strain>
    </source>
</reference>
<dbReference type="InParanoid" id="A0A286UJM2"/>
<dbReference type="PRINTS" id="PR00385">
    <property type="entry name" value="P450"/>
</dbReference>
<dbReference type="PANTHER" id="PTHR24291">
    <property type="entry name" value="CYTOCHROME P450 FAMILY 4"/>
    <property type="match status" value="1"/>
</dbReference>
<dbReference type="STRING" id="2282107.A0A286UJM2"/>
<proteinExistence type="inferred from homology"/>
<dbReference type="InterPro" id="IPR001128">
    <property type="entry name" value="Cyt_P450"/>
</dbReference>
<dbReference type="EMBL" id="NBII01000004">
    <property type="protein sequence ID" value="PAV19758.1"/>
    <property type="molecule type" value="Genomic_DNA"/>
</dbReference>
<comment type="caution">
    <text evidence="9">The sequence shown here is derived from an EMBL/GenBank/DDBJ whole genome shotgun (WGS) entry which is preliminary data.</text>
</comment>
<keyword evidence="5 7" id="KW-0408">Iron</keyword>
<dbReference type="GO" id="GO:0020037">
    <property type="term" value="F:heme binding"/>
    <property type="evidence" value="ECO:0007669"/>
    <property type="project" value="InterPro"/>
</dbReference>
<keyword evidence="2 7" id="KW-0349">Heme</keyword>
<dbReference type="InterPro" id="IPR036396">
    <property type="entry name" value="Cyt_P450_sf"/>
</dbReference>
<dbReference type="PANTHER" id="PTHR24291:SF50">
    <property type="entry name" value="BIFUNCTIONAL ALBAFLAVENONE MONOOXYGENASE_TERPENE SYNTHASE"/>
    <property type="match status" value="1"/>
</dbReference>
<dbReference type="InterPro" id="IPR002401">
    <property type="entry name" value="Cyt_P450_E_grp-I"/>
</dbReference>
<dbReference type="InterPro" id="IPR017972">
    <property type="entry name" value="Cyt_P450_CS"/>
</dbReference>
<comment type="cofactor">
    <cofactor evidence="7">
        <name>heme</name>
        <dbReference type="ChEBI" id="CHEBI:30413"/>
    </cofactor>
</comment>
<dbReference type="PROSITE" id="PS00086">
    <property type="entry name" value="CYTOCHROME_P450"/>
    <property type="match status" value="1"/>
</dbReference>
<dbReference type="InterPro" id="IPR050196">
    <property type="entry name" value="Cytochrome_P450_Monoox"/>
</dbReference>
<dbReference type="Gene3D" id="1.10.630.10">
    <property type="entry name" value="Cytochrome P450"/>
    <property type="match status" value="1"/>
</dbReference>
<accession>A0A286UJM2</accession>
<dbReference type="OrthoDB" id="1470350at2759"/>
<organism evidence="9 10">
    <name type="scientific">Pyrrhoderma noxium</name>
    <dbReference type="NCBI Taxonomy" id="2282107"/>
    <lineage>
        <taxon>Eukaryota</taxon>
        <taxon>Fungi</taxon>
        <taxon>Dikarya</taxon>
        <taxon>Basidiomycota</taxon>
        <taxon>Agaricomycotina</taxon>
        <taxon>Agaricomycetes</taxon>
        <taxon>Hymenochaetales</taxon>
        <taxon>Hymenochaetaceae</taxon>
        <taxon>Pyrrhoderma</taxon>
    </lineage>
</organism>
<dbReference type="GO" id="GO:0004497">
    <property type="term" value="F:monooxygenase activity"/>
    <property type="evidence" value="ECO:0007669"/>
    <property type="project" value="UniProtKB-KW"/>
</dbReference>
<keyword evidence="6 8" id="KW-0503">Monooxygenase</keyword>
<evidence type="ECO:0000256" key="6">
    <source>
        <dbReference type="ARBA" id="ARBA00023033"/>
    </source>
</evidence>
<comment type="similarity">
    <text evidence="1 8">Belongs to the cytochrome P450 family.</text>
</comment>
<dbReference type="GO" id="GO:0016705">
    <property type="term" value="F:oxidoreductase activity, acting on paired donors, with incorporation or reduction of molecular oxygen"/>
    <property type="evidence" value="ECO:0007669"/>
    <property type="project" value="InterPro"/>
</dbReference>
<evidence type="ECO:0000256" key="3">
    <source>
        <dbReference type="ARBA" id="ARBA00022723"/>
    </source>
</evidence>
<keyword evidence="3 7" id="KW-0479">Metal-binding</keyword>
<protein>
    <submittedName>
        <fullName evidence="9">Cytochrome P450</fullName>
    </submittedName>
</protein>
<keyword evidence="4 8" id="KW-0560">Oxidoreductase</keyword>
<sequence length="548" mass="61862">MATTKESAMIESFKLDSKVTFGIVALLVLYRTLSVIKELKSVGFLPGLRCIFEPFTFLGALTPASYGNPGLNFQWSLRTTLYKKYGSDTISIVPYVWGSTKIWTSNLEVAKQVVSGGPGSSWIKPKEYSKALLLFGMNIAAAEGNEVWRRHRRIMGPAFNNKTYKLVWDESQRVYKDMIEKEGWMSKSIIEMPVVQKYTFKFALSIIARCGFGLPFSWDEPIVEKDGSMSLQESLRLVSENNLARTSAPKWFWKLPIQKYQIVDSAFKSLDTFMHAQVSRRKQEIRKEIIENGFADSAKNDVFSRLVLASESEGEKLPLDDQELIGNVFVVLFAGHETSGHTLAATLGFLGIYQEEQEAIYEQIMEVVGDGRDPNFEDYSSLYKVLAAFYEALRLIPAGSVMIRETTKDTTLSIPRSSDKEGATSLPVLKNTIVCVDMVGVQYNPRYFTDPMEFRPSRWYAQETSDIADSFTAFSVGPRACIGRKFATTEAVCWLSMLLRDFKVEVIMEPGESKQQARDRVLQAQMVMTLAVNPVPIRLIRRTSITKA</sequence>
<evidence type="ECO:0000256" key="5">
    <source>
        <dbReference type="ARBA" id="ARBA00023004"/>
    </source>
</evidence>
<evidence type="ECO:0000256" key="7">
    <source>
        <dbReference type="PIRSR" id="PIRSR602401-1"/>
    </source>
</evidence>
<dbReference type="SUPFAM" id="SSF48264">
    <property type="entry name" value="Cytochrome P450"/>
    <property type="match status" value="1"/>
</dbReference>
<feature type="binding site" description="axial binding residue" evidence="7">
    <location>
        <position position="481"/>
    </location>
    <ligand>
        <name>heme</name>
        <dbReference type="ChEBI" id="CHEBI:30413"/>
    </ligand>
    <ligandPart>
        <name>Fe</name>
        <dbReference type="ChEBI" id="CHEBI:18248"/>
    </ligandPart>
</feature>
<evidence type="ECO:0000313" key="9">
    <source>
        <dbReference type="EMBL" id="PAV19758.1"/>
    </source>
</evidence>
<evidence type="ECO:0000256" key="8">
    <source>
        <dbReference type="RuleBase" id="RU000461"/>
    </source>
</evidence>
<evidence type="ECO:0000313" key="10">
    <source>
        <dbReference type="Proteomes" id="UP000217199"/>
    </source>
</evidence>
<name>A0A286UJM2_9AGAM</name>
<gene>
    <name evidence="9" type="ORF">PNOK_0469200</name>
</gene>
<evidence type="ECO:0000256" key="2">
    <source>
        <dbReference type="ARBA" id="ARBA00022617"/>
    </source>
</evidence>
<keyword evidence="10" id="KW-1185">Reference proteome</keyword>
<evidence type="ECO:0000256" key="1">
    <source>
        <dbReference type="ARBA" id="ARBA00010617"/>
    </source>
</evidence>
<dbReference type="Pfam" id="PF00067">
    <property type="entry name" value="p450"/>
    <property type="match status" value="1"/>
</dbReference>
<dbReference type="AlphaFoldDB" id="A0A286UJM2"/>